<evidence type="ECO:0000313" key="3">
    <source>
        <dbReference type="Proteomes" id="UP000243626"/>
    </source>
</evidence>
<keyword evidence="1" id="KW-0812">Transmembrane</keyword>
<dbReference type="AlphaFoldDB" id="A0AAF0YJD1"/>
<keyword evidence="3" id="KW-1185">Reference proteome</keyword>
<evidence type="ECO:0000313" key="2">
    <source>
        <dbReference type="EMBL" id="WOS96693.1"/>
    </source>
</evidence>
<keyword evidence="1" id="KW-1133">Transmembrane helix</keyword>
<organism evidence="2 3">
    <name type="scientific">Nosocomiicoccus massiliensis</name>
    <dbReference type="NCBI Taxonomy" id="1232430"/>
    <lineage>
        <taxon>Bacteria</taxon>
        <taxon>Bacillati</taxon>
        <taxon>Bacillota</taxon>
        <taxon>Bacilli</taxon>
        <taxon>Bacillales</taxon>
        <taxon>Staphylococcaceae</taxon>
        <taxon>Nosocomiicoccus</taxon>
    </lineage>
</organism>
<keyword evidence="1" id="KW-0472">Membrane</keyword>
<accession>A0AAF0YJD1</accession>
<evidence type="ECO:0000256" key="1">
    <source>
        <dbReference type="SAM" id="Phobius"/>
    </source>
</evidence>
<protein>
    <submittedName>
        <fullName evidence="2">Uncharacterized protein</fullName>
    </submittedName>
</protein>
<dbReference type="RefSeq" id="WP_168161300.1">
    <property type="nucleotide sequence ID" value="NZ_CP136964.1"/>
</dbReference>
<reference evidence="3" key="1">
    <citation type="submission" date="2017-09" db="EMBL/GenBank/DDBJ databases">
        <title>Bacterial strain isolated from the female urinary microbiota.</title>
        <authorList>
            <person name="Thomas-White K."/>
            <person name="Kumar N."/>
            <person name="Forster S."/>
            <person name="Putonti C."/>
            <person name="Lawley T."/>
            <person name="Wolfe A.J."/>
        </authorList>
    </citation>
    <scope>NUCLEOTIDE SEQUENCE [LARGE SCALE GENOMIC DNA]</scope>
    <source>
        <strain evidence="3">UMB0959</strain>
    </source>
</reference>
<dbReference type="KEGG" id="nmy:CJ229_002820"/>
<gene>
    <name evidence="2" type="ORF">CJ229_002820</name>
</gene>
<feature type="transmembrane region" description="Helical" evidence="1">
    <location>
        <begin position="6"/>
        <end position="23"/>
    </location>
</feature>
<name>A0AAF0YJD1_9STAP</name>
<feature type="transmembrane region" description="Helical" evidence="1">
    <location>
        <begin position="30"/>
        <end position="48"/>
    </location>
</feature>
<proteinExistence type="predicted"/>
<sequence>MFLPMVFAFLFGIFLIVYGLAMLRKNKLGFVILFIGLVLFICALYLFWPKPVDVIM</sequence>
<dbReference type="EMBL" id="CP136964">
    <property type="protein sequence ID" value="WOS96693.1"/>
    <property type="molecule type" value="Genomic_DNA"/>
</dbReference>
<dbReference type="Proteomes" id="UP000243626">
    <property type="component" value="Chromosome"/>
</dbReference>